<protein>
    <recommendedName>
        <fullName evidence="2">PIN domain-containing protein</fullName>
    </recommendedName>
</protein>
<name>A0A1F7IZ34_9BACT</name>
<accession>A0A1F7IZ34</accession>
<evidence type="ECO:0000313" key="4">
    <source>
        <dbReference type="Proteomes" id="UP000177141"/>
    </source>
</evidence>
<dbReference type="AlphaFoldDB" id="A0A1F7IZ34"/>
<dbReference type="CDD" id="cd09873">
    <property type="entry name" value="PIN_Pae0151-like"/>
    <property type="match status" value="1"/>
</dbReference>
<dbReference type="PANTHER" id="PTHR35901">
    <property type="entry name" value="RIBONUCLEASE VAPC3"/>
    <property type="match status" value="1"/>
</dbReference>
<dbReference type="InterPro" id="IPR002716">
    <property type="entry name" value="PIN_dom"/>
</dbReference>
<dbReference type="SUPFAM" id="SSF88723">
    <property type="entry name" value="PIN domain-like"/>
    <property type="match status" value="1"/>
</dbReference>
<dbReference type="InterPro" id="IPR029060">
    <property type="entry name" value="PIN-like_dom_sf"/>
</dbReference>
<gene>
    <name evidence="3" type="ORF">A3A93_05390</name>
</gene>
<evidence type="ECO:0000259" key="2">
    <source>
        <dbReference type="Pfam" id="PF01850"/>
    </source>
</evidence>
<organism evidence="3 4">
    <name type="scientific">Candidatus Roizmanbacteria bacterium RIFCSPLOWO2_01_FULL_38_12</name>
    <dbReference type="NCBI Taxonomy" id="1802061"/>
    <lineage>
        <taxon>Bacteria</taxon>
        <taxon>Candidatus Roizmaniibacteriota</taxon>
    </lineage>
</organism>
<dbReference type="InterPro" id="IPR044153">
    <property type="entry name" value="PIN_Pae0151-like"/>
</dbReference>
<reference evidence="3 4" key="1">
    <citation type="journal article" date="2016" name="Nat. Commun.">
        <title>Thousands of microbial genomes shed light on interconnected biogeochemical processes in an aquifer system.</title>
        <authorList>
            <person name="Anantharaman K."/>
            <person name="Brown C.T."/>
            <person name="Hug L.A."/>
            <person name="Sharon I."/>
            <person name="Castelle C.J."/>
            <person name="Probst A.J."/>
            <person name="Thomas B.C."/>
            <person name="Singh A."/>
            <person name="Wilkins M.J."/>
            <person name="Karaoz U."/>
            <person name="Brodie E.L."/>
            <person name="Williams K.H."/>
            <person name="Hubbard S.S."/>
            <person name="Banfield J.F."/>
        </authorList>
    </citation>
    <scope>NUCLEOTIDE SEQUENCE [LARGE SCALE GENOMIC DNA]</scope>
</reference>
<comment type="caution">
    <text evidence="3">The sequence shown here is derived from an EMBL/GenBank/DDBJ whole genome shotgun (WGS) entry which is preliminary data.</text>
</comment>
<dbReference type="Pfam" id="PF01850">
    <property type="entry name" value="PIN"/>
    <property type="match status" value="1"/>
</dbReference>
<feature type="domain" description="PIN" evidence="2">
    <location>
        <begin position="8"/>
        <end position="129"/>
    </location>
</feature>
<evidence type="ECO:0000256" key="1">
    <source>
        <dbReference type="ARBA" id="ARBA00022842"/>
    </source>
</evidence>
<dbReference type="PANTHER" id="PTHR35901:SF1">
    <property type="entry name" value="EXONUCLEASE VAPC9"/>
    <property type="match status" value="1"/>
</dbReference>
<evidence type="ECO:0000313" key="3">
    <source>
        <dbReference type="EMBL" id="OGK48620.1"/>
    </source>
</evidence>
<dbReference type="EMBL" id="MGAL01000012">
    <property type="protein sequence ID" value="OGK48620.1"/>
    <property type="molecule type" value="Genomic_DNA"/>
</dbReference>
<dbReference type="Proteomes" id="UP000177141">
    <property type="component" value="Unassembled WGS sequence"/>
</dbReference>
<proteinExistence type="predicted"/>
<dbReference type="Gene3D" id="3.40.50.1010">
    <property type="entry name" value="5'-nuclease"/>
    <property type="match status" value="1"/>
</dbReference>
<keyword evidence="1" id="KW-0460">Magnesium</keyword>
<sequence length="144" mass="16556">MKNTKKKIVVDSSVAVKWINSLDEDYLDKADKLIKDVQNSNIDLIMPELAKYEIGNALLNKQLSLEQLQTTLEDFYTLPISYFSEDKELSLSTAELAQKYQITYYDASFIALAAKLKASLITDNPKHQKKSIKEIEVFLLKDYR</sequence>
<dbReference type="InterPro" id="IPR051619">
    <property type="entry name" value="TypeII_TA_RNase_PINc/VapC"/>
</dbReference>
<dbReference type="STRING" id="1802061.A3A93_05390"/>